<feature type="compositionally biased region" description="Polar residues" evidence="2">
    <location>
        <begin position="217"/>
        <end position="235"/>
    </location>
</feature>
<evidence type="ECO:0000256" key="1">
    <source>
        <dbReference type="SAM" id="Coils"/>
    </source>
</evidence>
<feature type="compositionally biased region" description="Low complexity" evidence="2">
    <location>
        <begin position="333"/>
        <end position="355"/>
    </location>
</feature>
<feature type="region of interest" description="Disordered" evidence="2">
    <location>
        <begin position="407"/>
        <end position="437"/>
    </location>
</feature>
<dbReference type="Proteomes" id="UP000095009">
    <property type="component" value="Unassembled WGS sequence"/>
</dbReference>
<feature type="compositionally biased region" description="Basic residues" evidence="2">
    <location>
        <begin position="356"/>
        <end position="367"/>
    </location>
</feature>
<evidence type="ECO:0000313" key="5">
    <source>
        <dbReference type="Proteomes" id="UP000095009"/>
    </source>
</evidence>
<name>A0A1E3PTI0_9ASCO</name>
<keyword evidence="5" id="KW-1185">Reference proteome</keyword>
<feature type="domain" description="Inner kinetochore subunit AME1" evidence="3">
    <location>
        <begin position="477"/>
        <end position="686"/>
    </location>
</feature>
<dbReference type="PRINTS" id="PR00929">
    <property type="entry name" value="ATHOOK"/>
</dbReference>
<feature type="compositionally biased region" description="Polar residues" evidence="2">
    <location>
        <begin position="30"/>
        <end position="42"/>
    </location>
</feature>
<evidence type="ECO:0000256" key="2">
    <source>
        <dbReference type="SAM" id="MobiDB-lite"/>
    </source>
</evidence>
<feature type="coiled-coil region" evidence="1">
    <location>
        <begin position="559"/>
        <end position="593"/>
    </location>
</feature>
<feature type="region of interest" description="Disordered" evidence="2">
    <location>
        <begin position="310"/>
        <end position="377"/>
    </location>
</feature>
<feature type="region of interest" description="Disordered" evidence="2">
    <location>
        <begin position="1"/>
        <end position="45"/>
    </location>
</feature>
<dbReference type="InterPro" id="IPR017956">
    <property type="entry name" value="AT_hook_DNA-bd_motif"/>
</dbReference>
<accession>A0A1E3PTI0</accession>
<dbReference type="InterPro" id="IPR048743">
    <property type="entry name" value="AME1"/>
</dbReference>
<proteinExistence type="predicted"/>
<evidence type="ECO:0000259" key="3">
    <source>
        <dbReference type="Pfam" id="PF20994"/>
    </source>
</evidence>
<dbReference type="GO" id="GO:0003677">
    <property type="term" value="F:DNA binding"/>
    <property type="evidence" value="ECO:0007669"/>
    <property type="project" value="InterPro"/>
</dbReference>
<evidence type="ECO:0000313" key="4">
    <source>
        <dbReference type="EMBL" id="ODQ68242.1"/>
    </source>
</evidence>
<dbReference type="Pfam" id="PF20994">
    <property type="entry name" value="CENPU"/>
    <property type="match status" value="1"/>
</dbReference>
<gene>
    <name evidence="4" type="ORF">NADFUDRAFT_63699</name>
</gene>
<organism evidence="4 5">
    <name type="scientific">Nadsonia fulvescens var. elongata DSM 6958</name>
    <dbReference type="NCBI Taxonomy" id="857566"/>
    <lineage>
        <taxon>Eukaryota</taxon>
        <taxon>Fungi</taxon>
        <taxon>Dikarya</taxon>
        <taxon>Ascomycota</taxon>
        <taxon>Saccharomycotina</taxon>
        <taxon>Dipodascomycetes</taxon>
        <taxon>Dipodascales</taxon>
        <taxon>Dipodascales incertae sedis</taxon>
        <taxon>Nadsonia</taxon>
    </lineage>
</organism>
<dbReference type="Pfam" id="PF02178">
    <property type="entry name" value="AT_hook"/>
    <property type="match status" value="2"/>
</dbReference>
<sequence length="687" mass="77065">MNRVRNDKIQARMRGGDAREIDFGPFNITIPESPSQNYSTSPSEDRIEVDNFQASPAISTIMPDLKELAASTIHGLVNDTSQHMPNGNPPQSPFSPNINPIPSGRLSSIVKFRSTSPVNSRPKAVTSLKSVSELDFYKQTPLPKTVNSTILPRSSIPEPPGFMVSDAEPKSDHRKIHSPEFFQSPRDKRPRGRPVGSNKKYRIDNSRSPVPLAPTFPTFNQRPYTDPSFNTSRMPSAQPMLKPNDSSVPNLVNIPLVPKRKRGRPRKYTVMDQIQTPSHLPSVLPSTETQDVLLNSNEDSIKGNVDISTSISIDKPVPRKRGRPRKNVQADMTTGPSSSSVSSLRTLVSETVSVLPKKRGRPQKIRHPVLPNSSSSAPVLSPVLSSSLAQPQFTVANNCFSDITHKEPGQIKRSRKSKVERDLAISHPGPKNVPVPFKSVIRRNGRTTRSTTKAAHGKMITIKMKKILRSTDNIPSVINGVDVVSQVISEYLELVIRKNKEHHQILMEEEQKRAQTQSLSKAEIKVRNSSVEFTETTLNCYKSILSNSFLKLVDLIDLNKRLWKDVKQAQKNREELRKELLEIRDQRGKVSEEMEAVRVDWRKVQQDHEWSQDVKGFVQFAETEKASMSISSSQKRDFPMSVSSSYSNMPVNRVLDRVITKLSYLENVVDKNWGTYGQLEGITNKLG</sequence>
<keyword evidence="1" id="KW-0175">Coiled coil</keyword>
<protein>
    <recommendedName>
        <fullName evidence="3">Inner kinetochore subunit AME1 domain-containing protein</fullName>
    </recommendedName>
</protein>
<dbReference type="AlphaFoldDB" id="A0A1E3PTI0"/>
<feature type="compositionally biased region" description="Basic and acidic residues" evidence="2">
    <location>
        <begin position="1"/>
        <end position="22"/>
    </location>
</feature>
<feature type="compositionally biased region" description="Low complexity" evidence="2">
    <location>
        <begin position="368"/>
        <end position="377"/>
    </location>
</feature>
<feature type="region of interest" description="Disordered" evidence="2">
    <location>
        <begin position="148"/>
        <end position="252"/>
    </location>
</feature>
<dbReference type="EMBL" id="KV454406">
    <property type="protein sequence ID" value="ODQ68242.1"/>
    <property type="molecule type" value="Genomic_DNA"/>
</dbReference>
<dbReference type="SMART" id="SM00384">
    <property type="entry name" value="AT_hook"/>
    <property type="match status" value="4"/>
</dbReference>
<reference evidence="4 5" key="1">
    <citation type="journal article" date="2016" name="Proc. Natl. Acad. Sci. U.S.A.">
        <title>Comparative genomics of biotechnologically important yeasts.</title>
        <authorList>
            <person name="Riley R."/>
            <person name="Haridas S."/>
            <person name="Wolfe K.H."/>
            <person name="Lopes M.R."/>
            <person name="Hittinger C.T."/>
            <person name="Goeker M."/>
            <person name="Salamov A.A."/>
            <person name="Wisecaver J.H."/>
            <person name="Long T.M."/>
            <person name="Calvey C.H."/>
            <person name="Aerts A.L."/>
            <person name="Barry K.W."/>
            <person name="Choi C."/>
            <person name="Clum A."/>
            <person name="Coughlan A.Y."/>
            <person name="Deshpande S."/>
            <person name="Douglass A.P."/>
            <person name="Hanson S.J."/>
            <person name="Klenk H.-P."/>
            <person name="LaButti K.M."/>
            <person name="Lapidus A."/>
            <person name="Lindquist E.A."/>
            <person name="Lipzen A.M."/>
            <person name="Meier-Kolthoff J.P."/>
            <person name="Ohm R.A."/>
            <person name="Otillar R.P."/>
            <person name="Pangilinan J.L."/>
            <person name="Peng Y."/>
            <person name="Rokas A."/>
            <person name="Rosa C.A."/>
            <person name="Scheuner C."/>
            <person name="Sibirny A.A."/>
            <person name="Slot J.C."/>
            <person name="Stielow J.B."/>
            <person name="Sun H."/>
            <person name="Kurtzman C.P."/>
            <person name="Blackwell M."/>
            <person name="Grigoriev I.V."/>
            <person name="Jeffries T.W."/>
        </authorList>
    </citation>
    <scope>NUCLEOTIDE SEQUENCE [LARGE SCALE GENOMIC DNA]</scope>
    <source>
        <strain evidence="4 5">DSM 6958</strain>
    </source>
</reference>